<keyword evidence="2" id="KW-1185">Reference proteome</keyword>
<reference evidence="1 2" key="1">
    <citation type="submission" date="2018-11" db="EMBL/GenBank/DDBJ databases">
        <title>Sequencing the genomes of 1000 actinobacteria strains.</title>
        <authorList>
            <person name="Klenk H.-P."/>
        </authorList>
    </citation>
    <scope>NUCLEOTIDE SEQUENCE [LARGE SCALE GENOMIC DNA]</scope>
    <source>
        <strain evidence="1 2">DSM 14418</strain>
    </source>
</reference>
<accession>A0A3N4Z2L2</accession>
<proteinExistence type="predicted"/>
<dbReference type="Pfam" id="PF03013">
    <property type="entry name" value="Pyr_excise"/>
    <property type="match status" value="1"/>
</dbReference>
<organism evidence="1 2">
    <name type="scientific">Georgenia muralis</name>
    <dbReference type="NCBI Taxonomy" id="154117"/>
    <lineage>
        <taxon>Bacteria</taxon>
        <taxon>Bacillati</taxon>
        <taxon>Actinomycetota</taxon>
        <taxon>Actinomycetes</taxon>
        <taxon>Micrococcales</taxon>
        <taxon>Bogoriellaceae</taxon>
        <taxon>Georgenia</taxon>
    </lineage>
</organism>
<dbReference type="Proteomes" id="UP000280726">
    <property type="component" value="Unassembled WGS sequence"/>
</dbReference>
<comment type="caution">
    <text evidence="1">The sequence shown here is derived from an EMBL/GenBank/DDBJ whole genome shotgun (WGS) entry which is preliminary data.</text>
</comment>
<sequence>MVGGPARMRIWSLDPAYLDRQGLTAGWREALLAQAVLAGRTRGYRHHPQLTRFREQPDPLAAVGEYLAGVAEEATRRGYRYDVTKILHPPAGSPGVPTDGSAALPAAGSAALPAAGSPALPAAGSPGVPRIPVTDGQLAHEWRHLLAKLAVRDPARRERLADVAAPAVHRLFVVVPGPVEAWEVVTDAK</sequence>
<gene>
    <name evidence="1" type="ORF">EDD32_1204</name>
</gene>
<evidence type="ECO:0000313" key="2">
    <source>
        <dbReference type="Proteomes" id="UP000280726"/>
    </source>
</evidence>
<name>A0A3N4Z2L2_9MICO</name>
<dbReference type="EMBL" id="RKRA01000001">
    <property type="protein sequence ID" value="RPF26753.1"/>
    <property type="molecule type" value="Genomic_DNA"/>
</dbReference>
<evidence type="ECO:0000313" key="1">
    <source>
        <dbReference type="EMBL" id="RPF26753.1"/>
    </source>
</evidence>
<evidence type="ECO:0008006" key="3">
    <source>
        <dbReference type="Google" id="ProtNLM"/>
    </source>
</evidence>
<dbReference type="AlphaFoldDB" id="A0A3N4Z2L2"/>
<protein>
    <recommendedName>
        <fullName evidence="3">Pyrimidine dimer DNA glycosylase /DNA-(Apurinic or apyrimidinic site) lyase</fullName>
    </recommendedName>
</protein>
<dbReference type="InterPro" id="IPR004260">
    <property type="entry name" value="Pyr-dimer_DNA_glycosylase"/>
</dbReference>